<protein>
    <submittedName>
        <fullName evidence="1">Uncharacterized protein</fullName>
    </submittedName>
</protein>
<gene>
    <name evidence="1" type="ORF">CJ305_01010</name>
</gene>
<name>A0A2G1VW55_9FLAO</name>
<sequence length="445" mass="52810">MTSQNKNIDFDLSQFQRIEDIIYLDEPILSHLIKNNRHYLLYLVDTLKNSDIYLLLELEEQIIFEYLTKQTTLREVIFSNQNFIYKIEQDFYGKIIGVNITQSKFLPENYLPTQDSYLNYEPTVQSYYYDFIKNFETKAYLHLLREQAFYIKLAPTNSKYSDTIGFNELVSELLKNISTSFKSFLKADFFESFKEIITDERKLNASFKKLAPDLDYRMVDLDFGSFEIGLAVDKLMKQSIENKEIRDWAIDVGYKYQNIVLDEDYDEENVSRIISSYSPEDRKKIFEPIFKITENSNFDFKIKDSKSKEYSKILIKDKAKIERILPSKLEVVEDEKSKEFEIIQVTTIKEKDKIRKIIRLDENTLFESTDTKQVILKKKDFAKFDYDLEYDVEIPLDISTEKGQVIFETEYDGIEFKKVLDTGKFDDGIRQIIASIYEYILNKLE</sequence>
<keyword evidence="2" id="KW-1185">Reference proteome</keyword>
<proteinExistence type="predicted"/>
<evidence type="ECO:0000313" key="1">
    <source>
        <dbReference type="EMBL" id="PHQ30840.1"/>
    </source>
</evidence>
<comment type="caution">
    <text evidence="1">The sequence shown here is derived from an EMBL/GenBank/DDBJ whole genome shotgun (WGS) entry which is preliminary data.</text>
</comment>
<reference evidence="1 2" key="1">
    <citation type="submission" date="2017-08" db="EMBL/GenBank/DDBJ databases">
        <title>The whole genome shortgun sequences of strain Leeuwenhoekiella nanhaiensis G18 from the South China Sea.</title>
        <authorList>
            <person name="Liu Q."/>
        </authorList>
    </citation>
    <scope>NUCLEOTIDE SEQUENCE [LARGE SCALE GENOMIC DNA]</scope>
    <source>
        <strain evidence="1 2">G18</strain>
    </source>
</reference>
<dbReference type="EMBL" id="NQXA01000001">
    <property type="protein sequence ID" value="PHQ30840.1"/>
    <property type="molecule type" value="Genomic_DNA"/>
</dbReference>
<dbReference type="RefSeq" id="WP_099644379.1">
    <property type="nucleotide sequence ID" value="NZ_KZ319287.1"/>
</dbReference>
<organism evidence="1 2">
    <name type="scientific">Leeuwenhoekiella nanhaiensis</name>
    <dbReference type="NCBI Taxonomy" id="1655491"/>
    <lineage>
        <taxon>Bacteria</taxon>
        <taxon>Pseudomonadati</taxon>
        <taxon>Bacteroidota</taxon>
        <taxon>Flavobacteriia</taxon>
        <taxon>Flavobacteriales</taxon>
        <taxon>Flavobacteriaceae</taxon>
        <taxon>Leeuwenhoekiella</taxon>
    </lineage>
</organism>
<dbReference type="Proteomes" id="UP000229433">
    <property type="component" value="Unassembled WGS sequence"/>
</dbReference>
<dbReference type="OrthoDB" id="1328932at2"/>
<accession>A0A2G1VW55</accession>
<dbReference type="AlphaFoldDB" id="A0A2G1VW55"/>
<evidence type="ECO:0000313" key="2">
    <source>
        <dbReference type="Proteomes" id="UP000229433"/>
    </source>
</evidence>